<keyword evidence="3" id="KW-1185">Reference proteome</keyword>
<dbReference type="Gene3D" id="1.10.30.50">
    <property type="match status" value="1"/>
</dbReference>
<dbReference type="RefSeq" id="WP_099306500.1">
    <property type="nucleotide sequence ID" value="NZ_PDVP01000006.1"/>
</dbReference>
<dbReference type="OrthoDB" id="9802640at2"/>
<dbReference type="AlphaFoldDB" id="A0A2G1QMN4"/>
<gene>
    <name evidence="2" type="ORF">CSC94_11510</name>
</gene>
<dbReference type="GO" id="GO:0004519">
    <property type="term" value="F:endonuclease activity"/>
    <property type="evidence" value="ECO:0007669"/>
    <property type="project" value="InterPro"/>
</dbReference>
<sequence length="232" mass="26181">MANTYANGRRAGTPWIEDDGVVVYEVRNPDRKTFGLSFSHEDFEGWAKDGREVEGYAEFPSREMPIPFIRRFSSGNELTFNSLPDMVDALQDCEVGDEIRFIFSDGQPSLGKIKRDVAEADEGSAFMATHKKYERDPRLAREIREEANGVCQICDTDFSERYGALGKSVIEAHHLMPVSEGERRTKKDDLIGICANCHRLTHAWMSDTMPGRVGLKKLRTALGMTRMSSHRG</sequence>
<dbReference type="GO" id="GO:0008270">
    <property type="term" value="F:zinc ion binding"/>
    <property type="evidence" value="ECO:0007669"/>
    <property type="project" value="InterPro"/>
</dbReference>
<accession>A0A2G1QMN4</accession>
<feature type="domain" description="HNH" evidence="1">
    <location>
        <begin position="151"/>
        <end position="202"/>
    </location>
</feature>
<comment type="caution">
    <text evidence="2">The sequence shown here is derived from an EMBL/GenBank/DDBJ whole genome shotgun (WGS) entry which is preliminary data.</text>
</comment>
<dbReference type="Proteomes" id="UP000221168">
    <property type="component" value="Unassembled WGS sequence"/>
</dbReference>
<organism evidence="2 3">
    <name type="scientific">Zhengella mangrovi</name>
    <dbReference type="NCBI Taxonomy" id="1982044"/>
    <lineage>
        <taxon>Bacteria</taxon>
        <taxon>Pseudomonadati</taxon>
        <taxon>Pseudomonadota</taxon>
        <taxon>Alphaproteobacteria</taxon>
        <taxon>Hyphomicrobiales</taxon>
        <taxon>Notoacmeibacteraceae</taxon>
        <taxon>Zhengella</taxon>
    </lineage>
</organism>
<evidence type="ECO:0000313" key="3">
    <source>
        <dbReference type="Proteomes" id="UP000221168"/>
    </source>
</evidence>
<name>A0A2G1QMN4_9HYPH</name>
<protein>
    <recommendedName>
        <fullName evidence="1">HNH domain-containing protein</fullName>
    </recommendedName>
</protein>
<proteinExistence type="predicted"/>
<evidence type="ECO:0000313" key="2">
    <source>
        <dbReference type="EMBL" id="PHP66734.1"/>
    </source>
</evidence>
<dbReference type="GO" id="GO:0003676">
    <property type="term" value="F:nucleic acid binding"/>
    <property type="evidence" value="ECO:0007669"/>
    <property type="project" value="InterPro"/>
</dbReference>
<evidence type="ECO:0000259" key="1">
    <source>
        <dbReference type="Pfam" id="PF01844"/>
    </source>
</evidence>
<dbReference type="InterPro" id="IPR002711">
    <property type="entry name" value="HNH"/>
</dbReference>
<dbReference type="EMBL" id="PDVP01000006">
    <property type="protein sequence ID" value="PHP66734.1"/>
    <property type="molecule type" value="Genomic_DNA"/>
</dbReference>
<dbReference type="Pfam" id="PF01844">
    <property type="entry name" value="HNH"/>
    <property type="match status" value="1"/>
</dbReference>
<reference evidence="2 3" key="1">
    <citation type="submission" date="2017-10" db="EMBL/GenBank/DDBJ databases">
        <title>Sedimentibacterium mangrovi gen. nov., sp. nov., a novel member of family Phyllobacteriacea isolated from mangrove sediment.</title>
        <authorList>
            <person name="Liao H."/>
            <person name="Tian Y."/>
        </authorList>
    </citation>
    <scope>NUCLEOTIDE SEQUENCE [LARGE SCALE GENOMIC DNA]</scope>
    <source>
        <strain evidence="2 3">X9-2-2</strain>
    </source>
</reference>